<name>A0A397TJY1_9GLOM</name>
<dbReference type="AlphaFoldDB" id="A0A397TJY1"/>
<dbReference type="Gene3D" id="1.10.150.50">
    <property type="entry name" value="Transcription Factor, Ets-1"/>
    <property type="match status" value="1"/>
</dbReference>
<evidence type="ECO:0000313" key="3">
    <source>
        <dbReference type="Proteomes" id="UP000265703"/>
    </source>
</evidence>
<dbReference type="InterPro" id="IPR001660">
    <property type="entry name" value="SAM"/>
</dbReference>
<evidence type="ECO:0000313" key="2">
    <source>
        <dbReference type="EMBL" id="RIA98288.1"/>
    </source>
</evidence>
<dbReference type="Pfam" id="PF00536">
    <property type="entry name" value="SAM_1"/>
    <property type="match status" value="1"/>
</dbReference>
<reference evidence="2 3" key="1">
    <citation type="submission" date="2018-06" db="EMBL/GenBank/DDBJ databases">
        <title>Comparative genomics reveals the genomic features of Rhizophagus irregularis, R. cerebriforme, R. diaphanum and Gigaspora rosea, and their symbiotic lifestyle signature.</title>
        <authorList>
            <person name="Morin E."/>
            <person name="San Clemente H."/>
            <person name="Chen E.C.H."/>
            <person name="De La Providencia I."/>
            <person name="Hainaut M."/>
            <person name="Kuo A."/>
            <person name="Kohler A."/>
            <person name="Murat C."/>
            <person name="Tang N."/>
            <person name="Roy S."/>
            <person name="Loubradou J."/>
            <person name="Henrissat B."/>
            <person name="Grigoriev I.V."/>
            <person name="Corradi N."/>
            <person name="Roux C."/>
            <person name="Martin F.M."/>
        </authorList>
    </citation>
    <scope>NUCLEOTIDE SEQUENCE [LARGE SCALE GENOMIC DNA]</scope>
    <source>
        <strain evidence="2 3">DAOM 227022</strain>
    </source>
</reference>
<keyword evidence="3" id="KW-1185">Reference proteome</keyword>
<dbReference type="PROSITE" id="PS50105">
    <property type="entry name" value="SAM_DOMAIN"/>
    <property type="match status" value="1"/>
</dbReference>
<dbReference type="STRING" id="658196.A0A397TJY1"/>
<protein>
    <recommendedName>
        <fullName evidence="1">SAM domain-containing protein</fullName>
    </recommendedName>
</protein>
<evidence type="ECO:0000259" key="1">
    <source>
        <dbReference type="PROSITE" id="PS50105"/>
    </source>
</evidence>
<organism evidence="2 3">
    <name type="scientific">Glomus cerebriforme</name>
    <dbReference type="NCBI Taxonomy" id="658196"/>
    <lineage>
        <taxon>Eukaryota</taxon>
        <taxon>Fungi</taxon>
        <taxon>Fungi incertae sedis</taxon>
        <taxon>Mucoromycota</taxon>
        <taxon>Glomeromycotina</taxon>
        <taxon>Glomeromycetes</taxon>
        <taxon>Glomerales</taxon>
        <taxon>Glomeraceae</taxon>
        <taxon>Glomus</taxon>
    </lineage>
</organism>
<sequence length="360" mass="42148">MKYVASTLPTSENIAIEEFKFKLIVKKKNGSLLPAKWITIQEKEFEDFLLSLKVSVQGLLGDDSVNNEDFNIAYKQLNSNGLETHLEDENDFKEFINEYSDIVNHKKSMALYITMKEIMLKKRRKENEQKENETSDSEFVDVEIIDNSKKNKNKIPKTLDLDDSQVKKTQVITELREKYHCFSHQLPCIIRDRIHKKLTYTHLELWSTEIVKGFTTIDEPPTYPIFRFDQKKHSTSQHIQVNLSELSQVFCPLYQPNPVYQYYAPNMYQNYAPTLVAADTNVDVNNSYANIKKNISIQEFFENLDKRFGDKVFLIYLDNFLEQCIEVQHIPELGDEEFISLGITKIGHKKTLIMEAKKYI</sequence>
<dbReference type="SUPFAM" id="SSF47769">
    <property type="entry name" value="SAM/Pointed domain"/>
    <property type="match status" value="1"/>
</dbReference>
<gene>
    <name evidence="2" type="ORF">C1645_849187</name>
</gene>
<dbReference type="OrthoDB" id="2371069at2759"/>
<accession>A0A397TJY1</accession>
<dbReference type="EMBL" id="QKYT01000018">
    <property type="protein sequence ID" value="RIA98288.1"/>
    <property type="molecule type" value="Genomic_DNA"/>
</dbReference>
<dbReference type="Proteomes" id="UP000265703">
    <property type="component" value="Unassembled WGS sequence"/>
</dbReference>
<comment type="caution">
    <text evidence="2">The sequence shown here is derived from an EMBL/GenBank/DDBJ whole genome shotgun (WGS) entry which is preliminary data.</text>
</comment>
<feature type="domain" description="SAM" evidence="1">
    <location>
        <begin position="296"/>
        <end position="360"/>
    </location>
</feature>
<dbReference type="InterPro" id="IPR013761">
    <property type="entry name" value="SAM/pointed_sf"/>
</dbReference>
<proteinExistence type="predicted"/>